<name>A0A5B7H547_PORTR</name>
<keyword evidence="2" id="KW-1185">Reference proteome</keyword>
<organism evidence="1 2">
    <name type="scientific">Portunus trituberculatus</name>
    <name type="common">Swimming crab</name>
    <name type="synonym">Neptunus trituberculatus</name>
    <dbReference type="NCBI Taxonomy" id="210409"/>
    <lineage>
        <taxon>Eukaryota</taxon>
        <taxon>Metazoa</taxon>
        <taxon>Ecdysozoa</taxon>
        <taxon>Arthropoda</taxon>
        <taxon>Crustacea</taxon>
        <taxon>Multicrustacea</taxon>
        <taxon>Malacostraca</taxon>
        <taxon>Eumalacostraca</taxon>
        <taxon>Eucarida</taxon>
        <taxon>Decapoda</taxon>
        <taxon>Pleocyemata</taxon>
        <taxon>Brachyura</taxon>
        <taxon>Eubrachyura</taxon>
        <taxon>Portunoidea</taxon>
        <taxon>Portunidae</taxon>
        <taxon>Portuninae</taxon>
        <taxon>Portunus</taxon>
    </lineage>
</organism>
<dbReference type="EMBL" id="VSRR010021828">
    <property type="protein sequence ID" value="MPC64248.1"/>
    <property type="molecule type" value="Genomic_DNA"/>
</dbReference>
<protein>
    <submittedName>
        <fullName evidence="1">Uncharacterized protein</fullName>
    </submittedName>
</protein>
<accession>A0A5B7H547</accession>
<proteinExistence type="predicted"/>
<evidence type="ECO:0000313" key="1">
    <source>
        <dbReference type="EMBL" id="MPC64248.1"/>
    </source>
</evidence>
<reference evidence="1 2" key="1">
    <citation type="submission" date="2019-05" db="EMBL/GenBank/DDBJ databases">
        <title>Another draft genome of Portunus trituberculatus and its Hox gene families provides insights of decapod evolution.</title>
        <authorList>
            <person name="Jeong J.-H."/>
            <person name="Song I."/>
            <person name="Kim S."/>
            <person name="Choi T."/>
            <person name="Kim D."/>
            <person name="Ryu S."/>
            <person name="Kim W."/>
        </authorList>
    </citation>
    <scope>NUCLEOTIDE SEQUENCE [LARGE SCALE GENOMIC DNA]</scope>
    <source>
        <tissue evidence="1">Muscle</tissue>
    </source>
</reference>
<comment type="caution">
    <text evidence="1">The sequence shown here is derived from an EMBL/GenBank/DDBJ whole genome shotgun (WGS) entry which is preliminary data.</text>
</comment>
<dbReference type="Proteomes" id="UP000324222">
    <property type="component" value="Unassembled WGS sequence"/>
</dbReference>
<sequence length="143" mass="15623">MLASRSSAAFNLTSAHYPGVFGVNTVSEHVTPSKQKRGPAQARPRRGLWFLKTLTCLLFLVGIQTRERPSCLRGEGGEGVSRVRLSSTLAGATLPLTCPPDTVPRLASPRLPLSTIRLPLPTSHRPTLCLRVQLLHLVEFTFN</sequence>
<gene>
    <name evidence="1" type="ORF">E2C01_058360</name>
</gene>
<dbReference type="AlphaFoldDB" id="A0A5B7H547"/>
<evidence type="ECO:0000313" key="2">
    <source>
        <dbReference type="Proteomes" id="UP000324222"/>
    </source>
</evidence>